<gene>
    <name evidence="3" type="ORF">A2856_04370</name>
</gene>
<keyword evidence="1" id="KW-1133">Transmembrane helix</keyword>
<evidence type="ECO:0008006" key="5">
    <source>
        <dbReference type="Google" id="ProtNLM"/>
    </source>
</evidence>
<organism evidence="3 4">
    <name type="scientific">Candidatus Uhrbacteria bacterium RIFCSPHIGHO2_01_FULL_63_20</name>
    <dbReference type="NCBI Taxonomy" id="1802385"/>
    <lineage>
        <taxon>Bacteria</taxon>
        <taxon>Candidatus Uhriibacteriota</taxon>
    </lineage>
</organism>
<accession>A0A1F7TNR7</accession>
<keyword evidence="1" id="KW-0812">Transmembrane</keyword>
<evidence type="ECO:0000256" key="1">
    <source>
        <dbReference type="SAM" id="Phobius"/>
    </source>
</evidence>
<protein>
    <recommendedName>
        <fullName evidence="5">Cohesin domain-containing protein</fullName>
    </recommendedName>
</protein>
<dbReference type="STRING" id="1802385.A2856_04370"/>
<feature type="chain" id="PRO_5009532886" description="Cohesin domain-containing protein" evidence="2">
    <location>
        <begin position="21"/>
        <end position="303"/>
    </location>
</feature>
<feature type="signal peptide" evidence="2">
    <location>
        <begin position="1"/>
        <end position="20"/>
    </location>
</feature>
<comment type="caution">
    <text evidence="3">The sequence shown here is derived from an EMBL/GenBank/DDBJ whole genome shotgun (WGS) entry which is preliminary data.</text>
</comment>
<keyword evidence="1" id="KW-0472">Membrane</keyword>
<reference evidence="3 4" key="1">
    <citation type="journal article" date="2016" name="Nat. Commun.">
        <title>Thousands of microbial genomes shed light on interconnected biogeochemical processes in an aquifer system.</title>
        <authorList>
            <person name="Anantharaman K."/>
            <person name="Brown C.T."/>
            <person name="Hug L.A."/>
            <person name="Sharon I."/>
            <person name="Castelle C.J."/>
            <person name="Probst A.J."/>
            <person name="Thomas B.C."/>
            <person name="Singh A."/>
            <person name="Wilkins M.J."/>
            <person name="Karaoz U."/>
            <person name="Brodie E.L."/>
            <person name="Williams K.H."/>
            <person name="Hubbard S.S."/>
            <person name="Banfield J.F."/>
        </authorList>
    </citation>
    <scope>NUCLEOTIDE SEQUENCE [LARGE SCALE GENOMIC DNA]</scope>
</reference>
<proteinExistence type="predicted"/>
<dbReference type="AlphaFoldDB" id="A0A1F7TNR7"/>
<name>A0A1F7TNR7_9BACT</name>
<dbReference type="EMBL" id="MGDT01000003">
    <property type="protein sequence ID" value="OGL67258.1"/>
    <property type="molecule type" value="Genomic_DNA"/>
</dbReference>
<keyword evidence="2" id="KW-0732">Signal</keyword>
<feature type="transmembrane region" description="Helical" evidence="1">
    <location>
        <begin position="267"/>
        <end position="291"/>
    </location>
</feature>
<dbReference type="Proteomes" id="UP000177885">
    <property type="component" value="Unassembled WGS sequence"/>
</dbReference>
<evidence type="ECO:0000313" key="4">
    <source>
        <dbReference type="Proteomes" id="UP000177885"/>
    </source>
</evidence>
<evidence type="ECO:0000256" key="2">
    <source>
        <dbReference type="SAM" id="SignalP"/>
    </source>
</evidence>
<evidence type="ECO:0000313" key="3">
    <source>
        <dbReference type="EMBL" id="OGL67258.1"/>
    </source>
</evidence>
<sequence>MRRFAAIAAILLAFPSSTHAAELFFGAAAPEVALGESFAVGVFLDAQGKEINATEGAVTFDGGALRLEAIRDGESVIPYWIERPSLSGCPDDCRVRFAGAIPGGISHPRAPLFSLVFTALVPGKTSVSADGFRALIDDGKGTDAGADISPIAFSVRSDRTAVALTEAADDVPPEPFDVTLVRDRQLYDGRVSAVFSTTDKGTGIDRYEAAERLGPQGPLLGLRWRVVESPYLLLDQSLRSSVYVKAVDRAGNARVSVLAAPALPSGIFLLAAILGILFLAITLLFVAWRFVWRTHPNPARHGH</sequence>